<gene>
    <name evidence="1" type="ORF">PBS001_LOCUS2304</name>
</gene>
<sequence length="125" mass="13821">MTGSTANGKSVGKDAVGAISLSLGWNKQHSTIAKLIQHESDEATNSLVVRARYNDKQAPYLSTALQLYDGFLSLNECIEVRSTCYWHDPAHRGRQTTAWPPQHPIQAVHTSPEPFMFSCAISCKF</sequence>
<comment type="caution">
    <text evidence="1">The sequence shown here is derived from an EMBL/GenBank/DDBJ whole genome shotgun (WGS) entry which is preliminary data.</text>
</comment>
<evidence type="ECO:0000313" key="2">
    <source>
        <dbReference type="Proteomes" id="UP001158986"/>
    </source>
</evidence>
<organism evidence="1 2">
    <name type="scientific">Peronospora belbahrii</name>
    <dbReference type="NCBI Taxonomy" id="622444"/>
    <lineage>
        <taxon>Eukaryota</taxon>
        <taxon>Sar</taxon>
        <taxon>Stramenopiles</taxon>
        <taxon>Oomycota</taxon>
        <taxon>Peronosporomycetes</taxon>
        <taxon>Peronosporales</taxon>
        <taxon>Peronosporaceae</taxon>
        <taxon>Peronospora</taxon>
    </lineage>
</organism>
<accession>A0ABN8CS63</accession>
<dbReference type="Proteomes" id="UP001158986">
    <property type="component" value="Unassembled WGS sequence"/>
</dbReference>
<name>A0ABN8CS63_9STRA</name>
<proteinExistence type="predicted"/>
<evidence type="ECO:0000313" key="1">
    <source>
        <dbReference type="EMBL" id="CAH0515599.1"/>
    </source>
</evidence>
<keyword evidence="2" id="KW-1185">Reference proteome</keyword>
<protein>
    <submittedName>
        <fullName evidence="1">Uncharacterized protein</fullName>
    </submittedName>
</protein>
<reference evidence="1 2" key="1">
    <citation type="submission" date="2021-11" db="EMBL/GenBank/DDBJ databases">
        <authorList>
            <person name="Islam A."/>
            <person name="Islam S."/>
            <person name="Flora M.S."/>
            <person name="Rahman M."/>
            <person name="Ziaur R.M."/>
            <person name="Epstein J.H."/>
            <person name="Hassan M."/>
            <person name="Klassen M."/>
            <person name="Woodard K."/>
            <person name="Webb A."/>
            <person name="Webby R.J."/>
            <person name="El Zowalaty M.E."/>
        </authorList>
    </citation>
    <scope>NUCLEOTIDE SEQUENCE [LARGE SCALE GENOMIC DNA]</scope>
    <source>
        <strain evidence="1">Pbs1</strain>
    </source>
</reference>
<dbReference type="EMBL" id="CAKLCB010000124">
    <property type="protein sequence ID" value="CAH0515599.1"/>
    <property type="molecule type" value="Genomic_DNA"/>
</dbReference>